<gene>
    <name evidence="3" type="ORF">E3D00_07380</name>
</gene>
<dbReference type="EMBL" id="CP038141">
    <property type="protein sequence ID" value="QDH17405.1"/>
    <property type="molecule type" value="Genomic_DNA"/>
</dbReference>
<dbReference type="Pfam" id="PF21821">
    <property type="entry name" value="Dit_like"/>
    <property type="match status" value="1"/>
</dbReference>
<accession>A0A4Y6UMZ1</accession>
<evidence type="ECO:0000313" key="4">
    <source>
        <dbReference type="Proteomes" id="UP000316313"/>
    </source>
</evidence>
<feature type="region of interest" description="Disordered" evidence="1">
    <location>
        <begin position="232"/>
        <end position="262"/>
    </location>
</feature>
<dbReference type="OrthoDB" id="9029638at2"/>
<feature type="compositionally biased region" description="Polar residues" evidence="1">
    <location>
        <begin position="245"/>
        <end position="262"/>
    </location>
</feature>
<evidence type="ECO:0000259" key="2">
    <source>
        <dbReference type="Pfam" id="PF21821"/>
    </source>
</evidence>
<name>A0A4Y6UMZ1_9PROT</name>
<dbReference type="KEGG" id="ssam:E3D00_07380"/>
<evidence type="ECO:0000313" key="3">
    <source>
        <dbReference type="EMBL" id="QDH17405.1"/>
    </source>
</evidence>
<dbReference type="RefSeq" id="WP_141461323.1">
    <property type="nucleotide sequence ID" value="NZ_CP038141.1"/>
</dbReference>
<dbReference type="AlphaFoldDB" id="A0A4Y6UMZ1"/>
<sequence length="262" mass="28194">MPFPVIPLPDVWDVPVAVGVPAVLGQSIEQGVRASVSTTAGKVLENWLVHQASQHWGIFAKQRIGNTDGVRKVLSSGHVASVDFGSQHSVATAPLENGAFTAYNKIAQPYNAVIEMVCDGTETGDDSILQRLKSLTSQGTSILGSDDILNGVMSVLGGGRFDQGISVRKSFLDTLDALSKNTELYQVVTPEKTYENANITGYRFRRDSRSGITMIVAEIAIQEIRQTATAEYKNTKEPAGADTVQRGSVQTIEPPSTIRNAF</sequence>
<keyword evidence="4" id="KW-1185">Reference proteome</keyword>
<dbReference type="InterPro" id="IPR048494">
    <property type="entry name" value="Dit-like_N"/>
</dbReference>
<feature type="domain" description="Dit-like phage tail protein N-terminal" evidence="2">
    <location>
        <begin position="82"/>
        <end position="231"/>
    </location>
</feature>
<organism evidence="3 4">
    <name type="scientific">Swingsia samuiensis</name>
    <dbReference type="NCBI Taxonomy" id="1293412"/>
    <lineage>
        <taxon>Bacteria</taxon>
        <taxon>Pseudomonadati</taxon>
        <taxon>Pseudomonadota</taxon>
        <taxon>Alphaproteobacteria</taxon>
        <taxon>Acetobacterales</taxon>
        <taxon>Acetobacteraceae</taxon>
        <taxon>Swingsia</taxon>
    </lineage>
</organism>
<reference evidence="3 4" key="1">
    <citation type="submission" date="2019-03" db="EMBL/GenBank/DDBJ databases">
        <title>The complete genome sequence of Swingsia samuiensis NBRC107927(T).</title>
        <authorList>
            <person name="Chua K.-O."/>
            <person name="Chan K.-G."/>
            <person name="See-Too W.-S."/>
        </authorList>
    </citation>
    <scope>NUCLEOTIDE SEQUENCE [LARGE SCALE GENOMIC DNA]</scope>
    <source>
        <strain evidence="3 4">AH83</strain>
    </source>
</reference>
<proteinExistence type="predicted"/>
<dbReference type="Proteomes" id="UP000316313">
    <property type="component" value="Chromosome"/>
</dbReference>
<evidence type="ECO:0000256" key="1">
    <source>
        <dbReference type="SAM" id="MobiDB-lite"/>
    </source>
</evidence>
<protein>
    <recommendedName>
        <fullName evidence="2">Dit-like phage tail protein N-terminal domain-containing protein</fullName>
    </recommendedName>
</protein>